<organism evidence="1">
    <name type="scientific">Candidatus Paraimprobicoccus trichonymphae</name>
    <dbReference type="NCBI Taxonomy" id="3033793"/>
    <lineage>
        <taxon>Bacteria</taxon>
        <taxon>Bacillati</taxon>
        <taxon>Bacillota</taxon>
        <taxon>Clostridia</taxon>
        <taxon>Candidatus Paraimprobicoccus</taxon>
    </lineage>
</organism>
<dbReference type="KEGG" id="ptrh:RsTaC01_0087"/>
<sequence length="190" mass="21691">MLKNKLINSKLEIICTVADNIVLADSKILKVFFGKEGVVDLLLSSWHTKNEISMFDAFAKGLKIAYSSLKIEACISKIENSNNEKLKSKEFSSDLYSDLEFFVGRCKEIKKEILSLNNKISSSKHRAAVCKQRANNYQNQPHANKNNFNININIGGNTNLWDKMSAQATEETYKFQNKKIDLFRGRKKFV</sequence>
<accession>A0AA48L188</accession>
<gene>
    <name evidence="1" type="ORF">RsTaC01_0087</name>
</gene>
<proteinExistence type="predicted"/>
<dbReference type="AlphaFoldDB" id="A0AA48L188"/>
<name>A0AA48L188_9FIRM</name>
<evidence type="ECO:0000313" key="1">
    <source>
        <dbReference type="EMBL" id="BED92385.1"/>
    </source>
</evidence>
<protein>
    <submittedName>
        <fullName evidence="1">Uncharacterized protein</fullName>
    </submittedName>
</protein>
<dbReference type="EMBL" id="AP027925">
    <property type="protein sequence ID" value="BED92385.1"/>
    <property type="molecule type" value="Genomic_DNA"/>
</dbReference>
<dbReference type="Proteomes" id="UP001335720">
    <property type="component" value="Chromosome"/>
</dbReference>
<reference evidence="1" key="1">
    <citation type="journal article" date="2023" name="ISME J.">
        <title>Emergence of putative energy parasites within Clostridia revealed by genome analysis of a novel endosymbiotic clade.</title>
        <authorList>
            <person name="Takahashi K."/>
            <person name="Kuwahara H."/>
            <person name="Horikawa Y."/>
            <person name="Izawa K."/>
            <person name="Kato D."/>
            <person name="Inagaki T."/>
            <person name="Yuki M."/>
            <person name="Ohkuma M."/>
            <person name="Hongoh Y."/>
        </authorList>
    </citation>
    <scope>NUCLEOTIDE SEQUENCE</scope>
    <source>
        <strain evidence="1">RsTa-C01</strain>
    </source>
</reference>